<dbReference type="CDD" id="cd06225">
    <property type="entry name" value="HAMP"/>
    <property type="match status" value="1"/>
</dbReference>
<evidence type="ECO:0000313" key="11">
    <source>
        <dbReference type="Proteomes" id="UP000426246"/>
    </source>
</evidence>
<organism evidence="10 11">
    <name type="scientific">Paenibacillus psychroresistens</name>
    <dbReference type="NCBI Taxonomy" id="1778678"/>
    <lineage>
        <taxon>Bacteria</taxon>
        <taxon>Bacillati</taxon>
        <taxon>Bacillota</taxon>
        <taxon>Bacilli</taxon>
        <taxon>Bacillales</taxon>
        <taxon>Paenibacillaceae</taxon>
        <taxon>Paenibacillus</taxon>
    </lineage>
</organism>
<evidence type="ECO:0000256" key="1">
    <source>
        <dbReference type="ARBA" id="ARBA00004651"/>
    </source>
</evidence>
<proteinExistence type="predicted"/>
<dbReference type="PROSITE" id="PS50885">
    <property type="entry name" value="HAMP"/>
    <property type="match status" value="1"/>
</dbReference>
<dbReference type="Gene3D" id="6.10.340.10">
    <property type="match status" value="1"/>
</dbReference>
<dbReference type="Pfam" id="PF02518">
    <property type="entry name" value="HATPase_c"/>
    <property type="match status" value="1"/>
</dbReference>
<evidence type="ECO:0000256" key="4">
    <source>
        <dbReference type="ARBA" id="ARBA00022679"/>
    </source>
</evidence>
<keyword evidence="8" id="KW-0812">Transmembrane</keyword>
<reference evidence="11" key="1">
    <citation type="submission" date="2018-11" db="EMBL/GenBank/DDBJ databases">
        <title>Complete genome sequence of Paenibacillus sp. ML311-T8.</title>
        <authorList>
            <person name="Nam Y.-D."/>
            <person name="Kang J."/>
            <person name="Chung W.-H."/>
            <person name="Park Y.S."/>
        </authorList>
    </citation>
    <scope>NUCLEOTIDE SEQUENCE [LARGE SCALE GENOMIC DNA]</scope>
    <source>
        <strain evidence="11">ML311-T8</strain>
    </source>
</reference>
<dbReference type="InterPro" id="IPR003594">
    <property type="entry name" value="HATPase_dom"/>
</dbReference>
<evidence type="ECO:0000256" key="2">
    <source>
        <dbReference type="ARBA" id="ARBA00022475"/>
    </source>
</evidence>
<keyword evidence="11" id="KW-1185">Reference proteome</keyword>
<comment type="subcellular location">
    <subcellularLocation>
        <location evidence="1">Cell membrane</location>
        <topology evidence="1">Multi-pass membrane protein</topology>
    </subcellularLocation>
</comment>
<keyword evidence="2" id="KW-1003">Cell membrane</keyword>
<accession>A0A6B8RXR5</accession>
<dbReference type="InterPro" id="IPR003660">
    <property type="entry name" value="HAMP_dom"/>
</dbReference>
<dbReference type="EMBL" id="CP034235">
    <property type="protein sequence ID" value="QGR00320.1"/>
    <property type="molecule type" value="Genomic_DNA"/>
</dbReference>
<dbReference type="PANTHER" id="PTHR34220">
    <property type="entry name" value="SENSOR HISTIDINE KINASE YPDA"/>
    <property type="match status" value="1"/>
</dbReference>
<dbReference type="OrthoDB" id="9776552at2"/>
<evidence type="ECO:0000256" key="7">
    <source>
        <dbReference type="SAM" id="Coils"/>
    </source>
</evidence>
<feature type="transmembrane region" description="Helical" evidence="8">
    <location>
        <begin position="12"/>
        <end position="32"/>
    </location>
</feature>
<evidence type="ECO:0000259" key="9">
    <source>
        <dbReference type="PROSITE" id="PS50885"/>
    </source>
</evidence>
<keyword evidence="4" id="KW-0808">Transferase</keyword>
<keyword evidence="3" id="KW-0597">Phosphoprotein</keyword>
<feature type="coiled-coil region" evidence="7">
    <location>
        <begin position="345"/>
        <end position="379"/>
    </location>
</feature>
<dbReference type="PANTHER" id="PTHR34220:SF7">
    <property type="entry name" value="SENSOR HISTIDINE KINASE YPDA"/>
    <property type="match status" value="1"/>
</dbReference>
<evidence type="ECO:0000256" key="6">
    <source>
        <dbReference type="ARBA" id="ARBA00023136"/>
    </source>
</evidence>
<evidence type="ECO:0000256" key="8">
    <source>
        <dbReference type="SAM" id="Phobius"/>
    </source>
</evidence>
<dbReference type="GO" id="GO:0000155">
    <property type="term" value="F:phosphorelay sensor kinase activity"/>
    <property type="evidence" value="ECO:0007669"/>
    <property type="project" value="InterPro"/>
</dbReference>
<evidence type="ECO:0000256" key="3">
    <source>
        <dbReference type="ARBA" id="ARBA00022553"/>
    </source>
</evidence>
<dbReference type="Pfam" id="PF00672">
    <property type="entry name" value="HAMP"/>
    <property type="match status" value="1"/>
</dbReference>
<keyword evidence="7" id="KW-0175">Coiled coil</keyword>
<dbReference type="GO" id="GO:0005886">
    <property type="term" value="C:plasma membrane"/>
    <property type="evidence" value="ECO:0007669"/>
    <property type="project" value="UniProtKB-SubCell"/>
</dbReference>
<dbReference type="KEGG" id="ppsc:EHS13_30570"/>
<dbReference type="InterPro" id="IPR010559">
    <property type="entry name" value="Sig_transdc_His_kin_internal"/>
</dbReference>
<dbReference type="Gene3D" id="3.30.565.10">
    <property type="entry name" value="Histidine kinase-like ATPase, C-terminal domain"/>
    <property type="match status" value="1"/>
</dbReference>
<sequence length="590" mass="67221">MRKTNDIKLRHKLVLSIVFVMMIPVMMVGIFLTVELRQMALNDATKQTLNNVERVQKQTLEIINVALDISTRLLFDNRLKALANTSHETVYDVVKAYQEYPDIRDNIRLNKQISNIRLYMDNPTLINNWEFFQIDKKTEEAPWFKSAVDGKGMINWYYIEDERTQHKELSLIRKIDFLEYHTFGILVINVSGSYLNSSLSLEPFETMIVDDNNNIVSANRGSLIGKTLEDLNFDSSVSVMEKGTYESVVDGERSRIVIDKLQPDSSLSGLRIVSVFSIASIVKDANRINQAALTVIIISLLVAIVLIYVVSMLLSNRLLRLSKHISKLAVGNLNAVLEIDGKDEIAQISRQFNSMIGNIKELMNEVQATQIQKNQLEIKQNEIKFKMLASQINPHFLFNALESIRMKAHLKGDNEISIVVKNLGRLMRSSLNVGSKKIPLQNELEMVRYYLEIQQFRYGDRVSFNLSIDPRSQQVEIPPLIIQPLVENAVIHGLENRMEHGIVSIKAYIVGEELRIEVLDNGQGMDQRKVNELVGLLNSTEDDHNHIGMRNVHHRLQLSYGIQYGLNIHSQPNKGTKIEFCIPIGGSLLV</sequence>
<feature type="domain" description="HAMP" evidence="9">
    <location>
        <begin position="312"/>
        <end position="364"/>
    </location>
</feature>
<dbReference type="InterPro" id="IPR050640">
    <property type="entry name" value="Bact_2-comp_sensor_kinase"/>
</dbReference>
<dbReference type="SUPFAM" id="SSF158472">
    <property type="entry name" value="HAMP domain-like"/>
    <property type="match status" value="1"/>
</dbReference>
<keyword evidence="5 10" id="KW-0418">Kinase</keyword>
<dbReference type="InterPro" id="IPR036890">
    <property type="entry name" value="HATPase_C_sf"/>
</dbReference>
<dbReference type="SMART" id="SM00304">
    <property type="entry name" value="HAMP"/>
    <property type="match status" value="1"/>
</dbReference>
<feature type="transmembrane region" description="Helical" evidence="8">
    <location>
        <begin position="291"/>
        <end position="314"/>
    </location>
</feature>
<evidence type="ECO:0000313" key="10">
    <source>
        <dbReference type="EMBL" id="QGR00320.1"/>
    </source>
</evidence>
<dbReference type="AlphaFoldDB" id="A0A6B8RXR5"/>
<keyword evidence="8" id="KW-1133">Transmembrane helix</keyword>
<dbReference type="SUPFAM" id="SSF55874">
    <property type="entry name" value="ATPase domain of HSP90 chaperone/DNA topoisomerase II/histidine kinase"/>
    <property type="match status" value="1"/>
</dbReference>
<keyword evidence="6 8" id="KW-0472">Membrane</keyword>
<dbReference type="Proteomes" id="UP000426246">
    <property type="component" value="Chromosome"/>
</dbReference>
<protein>
    <submittedName>
        <fullName evidence="10">Sensor histidine kinase</fullName>
    </submittedName>
</protein>
<dbReference type="Pfam" id="PF06580">
    <property type="entry name" value="His_kinase"/>
    <property type="match status" value="1"/>
</dbReference>
<name>A0A6B8RXR5_9BACL</name>
<gene>
    <name evidence="10" type="ORF">EHS13_30570</name>
</gene>
<evidence type="ECO:0000256" key="5">
    <source>
        <dbReference type="ARBA" id="ARBA00022777"/>
    </source>
</evidence>